<name>A0ABD5UPD6_9EURY</name>
<sequence length="170" mass="18416">MVLKRRTFLVASSMTLGLAGCTGDNETTPDEDEETTSPDGADDEGTEMDVTVQVRSNSEYGDILVGPDEMTLYMFDQDTQGNGVSACYDGCADNWPPHTVDDEPVAGEGVTADLRTFERETGERQVMAGGWPLYYFAPDEEPDDATGQGVNDVWWVLTPDGTPVKPDGGY</sequence>
<protein>
    <recommendedName>
        <fullName evidence="4">Lipoprotein with Yx(FWY)xxD motif</fullName>
    </recommendedName>
</protein>
<dbReference type="Pfam" id="PF03640">
    <property type="entry name" value="Lipoprotein_15"/>
    <property type="match status" value="2"/>
</dbReference>
<gene>
    <name evidence="2" type="ORF">ACFQEY_09085</name>
</gene>
<keyword evidence="3" id="KW-1185">Reference proteome</keyword>
<evidence type="ECO:0000256" key="1">
    <source>
        <dbReference type="SAM" id="MobiDB-lite"/>
    </source>
</evidence>
<evidence type="ECO:0008006" key="4">
    <source>
        <dbReference type="Google" id="ProtNLM"/>
    </source>
</evidence>
<comment type="caution">
    <text evidence="2">The sequence shown here is derived from an EMBL/GenBank/DDBJ whole genome shotgun (WGS) entry which is preliminary data.</text>
</comment>
<accession>A0ABD5UPD6</accession>
<evidence type="ECO:0000313" key="3">
    <source>
        <dbReference type="Proteomes" id="UP001596333"/>
    </source>
</evidence>
<feature type="region of interest" description="Disordered" evidence="1">
    <location>
        <begin position="19"/>
        <end position="48"/>
    </location>
</feature>
<dbReference type="InterPro" id="IPR005297">
    <property type="entry name" value="Lipoprotein_repeat"/>
</dbReference>
<proteinExistence type="predicted"/>
<dbReference type="PROSITE" id="PS51257">
    <property type="entry name" value="PROKAR_LIPOPROTEIN"/>
    <property type="match status" value="1"/>
</dbReference>
<organism evidence="2 3">
    <name type="scientific">Halorubrum trueperi</name>
    <dbReference type="NCBI Taxonomy" id="2004704"/>
    <lineage>
        <taxon>Archaea</taxon>
        <taxon>Methanobacteriati</taxon>
        <taxon>Methanobacteriota</taxon>
        <taxon>Stenosarchaea group</taxon>
        <taxon>Halobacteria</taxon>
        <taxon>Halobacteriales</taxon>
        <taxon>Haloferacaceae</taxon>
        <taxon>Halorubrum</taxon>
    </lineage>
</organism>
<dbReference type="AlphaFoldDB" id="A0ABD5UPD6"/>
<feature type="compositionally biased region" description="Acidic residues" evidence="1">
    <location>
        <begin position="27"/>
        <end position="47"/>
    </location>
</feature>
<dbReference type="PANTHER" id="PTHR39335">
    <property type="entry name" value="BLL4220 PROTEIN"/>
    <property type="match status" value="1"/>
</dbReference>
<reference evidence="2 3" key="1">
    <citation type="journal article" date="2019" name="Int. J. Syst. Evol. Microbiol.">
        <title>The Global Catalogue of Microorganisms (GCM) 10K type strain sequencing project: providing services to taxonomists for standard genome sequencing and annotation.</title>
        <authorList>
            <consortium name="The Broad Institute Genomics Platform"/>
            <consortium name="The Broad Institute Genome Sequencing Center for Infectious Disease"/>
            <person name="Wu L."/>
            <person name="Ma J."/>
        </authorList>
    </citation>
    <scope>NUCLEOTIDE SEQUENCE [LARGE SCALE GENOMIC DNA]</scope>
    <source>
        <strain evidence="2 3">Y73</strain>
    </source>
</reference>
<dbReference type="PANTHER" id="PTHR39335:SF1">
    <property type="entry name" value="BLL4220 PROTEIN"/>
    <property type="match status" value="1"/>
</dbReference>
<dbReference type="RefSeq" id="WP_379767484.1">
    <property type="nucleotide sequence ID" value="NZ_JBHSXI010000009.1"/>
</dbReference>
<evidence type="ECO:0000313" key="2">
    <source>
        <dbReference type="EMBL" id="MFC6889167.1"/>
    </source>
</evidence>
<dbReference type="EMBL" id="JBHSXI010000009">
    <property type="protein sequence ID" value="MFC6889167.1"/>
    <property type="molecule type" value="Genomic_DNA"/>
</dbReference>
<dbReference type="Proteomes" id="UP001596333">
    <property type="component" value="Unassembled WGS sequence"/>
</dbReference>